<protein>
    <submittedName>
        <fullName evidence="1">Uncharacterized protein</fullName>
    </submittedName>
</protein>
<gene>
    <name evidence="1" type="ORF">K3G42_028670</name>
</gene>
<evidence type="ECO:0000313" key="2">
    <source>
        <dbReference type="Proteomes" id="UP000827872"/>
    </source>
</evidence>
<name>A0ACB8EKF3_9SAUR</name>
<organism evidence="1 2">
    <name type="scientific">Sphaerodactylus townsendi</name>
    <dbReference type="NCBI Taxonomy" id="933632"/>
    <lineage>
        <taxon>Eukaryota</taxon>
        <taxon>Metazoa</taxon>
        <taxon>Chordata</taxon>
        <taxon>Craniata</taxon>
        <taxon>Vertebrata</taxon>
        <taxon>Euteleostomi</taxon>
        <taxon>Lepidosauria</taxon>
        <taxon>Squamata</taxon>
        <taxon>Bifurcata</taxon>
        <taxon>Gekkota</taxon>
        <taxon>Sphaerodactylidae</taxon>
        <taxon>Sphaerodactylus</taxon>
    </lineage>
</organism>
<sequence>MQRQRGRDSLEPGTTAAAAALITIEHLQSHCPNLRSDRPILVGLGCKAWRLILAFTSFGLWKNNPSAHPPPSPHPVNSTLDSASLCCSLSFESWPSLCFLCFG</sequence>
<accession>A0ACB8EKF3</accession>
<comment type="caution">
    <text evidence="1">The sequence shown here is derived from an EMBL/GenBank/DDBJ whole genome shotgun (WGS) entry which is preliminary data.</text>
</comment>
<dbReference type="Proteomes" id="UP000827872">
    <property type="component" value="Linkage Group LG03"/>
</dbReference>
<keyword evidence="2" id="KW-1185">Reference proteome</keyword>
<dbReference type="EMBL" id="CM037616">
    <property type="protein sequence ID" value="KAH7993018.1"/>
    <property type="molecule type" value="Genomic_DNA"/>
</dbReference>
<evidence type="ECO:0000313" key="1">
    <source>
        <dbReference type="EMBL" id="KAH7993018.1"/>
    </source>
</evidence>
<reference evidence="1" key="1">
    <citation type="submission" date="2021-08" db="EMBL/GenBank/DDBJ databases">
        <title>The first chromosome-level gecko genome reveals the dynamic sex chromosomes of Neotropical dwarf geckos (Sphaerodactylidae: Sphaerodactylus).</title>
        <authorList>
            <person name="Pinto B.J."/>
            <person name="Keating S.E."/>
            <person name="Gamble T."/>
        </authorList>
    </citation>
    <scope>NUCLEOTIDE SEQUENCE</scope>
    <source>
        <strain evidence="1">TG3544</strain>
    </source>
</reference>
<proteinExistence type="predicted"/>